<evidence type="ECO:0000313" key="10">
    <source>
        <dbReference type="EMBL" id="ACL63143.1"/>
    </source>
</evidence>
<feature type="transmembrane region" description="Helical" evidence="8">
    <location>
        <begin position="47"/>
        <end position="69"/>
    </location>
</feature>
<evidence type="ECO:0000259" key="9">
    <source>
        <dbReference type="Pfam" id="PF26002"/>
    </source>
</evidence>
<dbReference type="PANTHER" id="PTHR30386">
    <property type="entry name" value="MEMBRANE FUSION SUBUNIT OF EMRAB-TOLC MULTIDRUG EFFLUX PUMP"/>
    <property type="match status" value="1"/>
</dbReference>
<evidence type="ECO:0000256" key="7">
    <source>
        <dbReference type="SAM" id="Coils"/>
    </source>
</evidence>
<dbReference type="EMBL" id="CP001351">
    <property type="protein sequence ID" value="ACL63143.1"/>
    <property type="molecule type" value="Genomic_DNA"/>
</dbReference>
<gene>
    <name evidence="10" type="ordered locus">Mnod_8164</name>
</gene>
<dbReference type="AlphaFoldDB" id="B8IXA2"/>
<keyword evidence="6 8" id="KW-0472">Membrane</keyword>
<evidence type="ECO:0000313" key="11">
    <source>
        <dbReference type="Proteomes" id="UP000008207"/>
    </source>
</evidence>
<evidence type="ECO:0000256" key="5">
    <source>
        <dbReference type="ARBA" id="ARBA00022989"/>
    </source>
</evidence>
<accession>B8IXA2</accession>
<dbReference type="PROSITE" id="PS00543">
    <property type="entry name" value="HLYD_FAMILY"/>
    <property type="match status" value="1"/>
</dbReference>
<feature type="coiled-coil region" evidence="7">
    <location>
        <begin position="213"/>
        <end position="279"/>
    </location>
</feature>
<dbReference type="HOGENOM" id="CLU_023976_4_2_5"/>
<evidence type="ECO:0000256" key="6">
    <source>
        <dbReference type="ARBA" id="ARBA00023136"/>
    </source>
</evidence>
<evidence type="ECO:0000256" key="8">
    <source>
        <dbReference type="SAM" id="Phobius"/>
    </source>
</evidence>
<reference evidence="11" key="1">
    <citation type="submission" date="2009-01" db="EMBL/GenBank/DDBJ databases">
        <title>Complete sequence of plasmid 2 of Methylobacterium nodulans ORS 2060.</title>
        <authorList>
            <consortium name="US DOE Joint Genome Institute"/>
            <person name="Lucas S."/>
            <person name="Copeland A."/>
            <person name="Lapidus A."/>
            <person name="Glavina del Rio T."/>
            <person name="Dalin E."/>
            <person name="Tice H."/>
            <person name="Bruce D."/>
            <person name="Goodwin L."/>
            <person name="Pitluck S."/>
            <person name="Sims D."/>
            <person name="Brettin T."/>
            <person name="Detter J.C."/>
            <person name="Han C."/>
            <person name="Larimer F."/>
            <person name="Land M."/>
            <person name="Hauser L."/>
            <person name="Kyrpides N."/>
            <person name="Ivanova N."/>
            <person name="Marx C.J."/>
            <person name="Richardson P."/>
        </authorList>
    </citation>
    <scope>NUCLEOTIDE SEQUENCE [LARGE SCALE GENOMIC DNA]</scope>
    <source>
        <strain evidence="11">LMG 21967 / CNCM I-2342 / ORS 2060</strain>
        <plasmid evidence="11">Plasmid pMNOD02</plasmid>
    </source>
</reference>
<dbReference type="GO" id="GO:0009306">
    <property type="term" value="P:protein secretion"/>
    <property type="evidence" value="ECO:0007669"/>
    <property type="project" value="InterPro"/>
</dbReference>
<proteinExistence type="inferred from homology"/>
<dbReference type="PANTHER" id="PTHR30386:SF28">
    <property type="entry name" value="EXPORTED PROTEIN"/>
    <property type="match status" value="1"/>
</dbReference>
<dbReference type="InterPro" id="IPR006144">
    <property type="entry name" value="Secretion_HlyD_CS"/>
</dbReference>
<feature type="coiled-coil region" evidence="7">
    <location>
        <begin position="147"/>
        <end position="181"/>
    </location>
</feature>
<evidence type="ECO:0000256" key="1">
    <source>
        <dbReference type="ARBA" id="ARBA00004167"/>
    </source>
</evidence>
<organism evidence="10 11">
    <name type="scientific">Methylobacterium nodulans (strain LMG 21967 / CNCM I-2342 / ORS 2060)</name>
    <dbReference type="NCBI Taxonomy" id="460265"/>
    <lineage>
        <taxon>Bacteria</taxon>
        <taxon>Pseudomonadati</taxon>
        <taxon>Pseudomonadota</taxon>
        <taxon>Alphaproteobacteria</taxon>
        <taxon>Hyphomicrobiales</taxon>
        <taxon>Methylobacteriaceae</taxon>
        <taxon>Methylobacterium</taxon>
    </lineage>
</organism>
<dbReference type="PRINTS" id="PR01490">
    <property type="entry name" value="RTXTOXIND"/>
</dbReference>
<dbReference type="OrthoDB" id="9810980at2"/>
<dbReference type="GO" id="GO:0016020">
    <property type="term" value="C:membrane"/>
    <property type="evidence" value="ECO:0007669"/>
    <property type="project" value="UniProtKB-SubCell"/>
</dbReference>
<evidence type="ECO:0000256" key="4">
    <source>
        <dbReference type="ARBA" id="ARBA00022692"/>
    </source>
</evidence>
<dbReference type="Gene3D" id="2.40.50.100">
    <property type="match status" value="1"/>
</dbReference>
<dbReference type="RefSeq" id="WP_012631343.1">
    <property type="nucleotide sequence ID" value="NC_011887.1"/>
</dbReference>
<dbReference type="Pfam" id="PF26002">
    <property type="entry name" value="Beta-barrel_AprE"/>
    <property type="match status" value="1"/>
</dbReference>
<keyword evidence="10" id="KW-0614">Plasmid</keyword>
<keyword evidence="5 8" id="KW-1133">Transmembrane helix</keyword>
<keyword evidence="4 8" id="KW-0812">Transmembrane</keyword>
<sequence>MSQDGSDSELAAGQKQLPIHRESLFRAEVLAEGQAQWLGTVLLEPRLTHWMFALFASAAVMAIVLLLVFGSYTRKARINGWLVPEQGVVRSFSPQAGVITEVLVQEGMAVRKGSPVLVISTEMLSSAAGATRQEVVRQLKRRRDSMMQEKSVQVRVFENQINDARKKLDILSAERKHLEVEVGLQKTKIEMADRTAVRLRELRKRDIVTAPRLEEAEKERLDEAAKLQALERSLATLEREQAEAWATLQAVPLRRQIQENESERSVAALEQDLIEAEARREIVITAPQDGTITGLQAEPGGNATTSIPLFGIVPSRSKLQAQLFSPSRGIGFLRAGQRVLLRYQAFPYQKFGFYGGVVTTVSRSALSPAELNQTLAGLTALFGSNEPIYRVTVELDRQTAVAYGQAVALQPGMQLEADVLIESRRLIEWVLEPLYTLSGSWHA</sequence>
<keyword evidence="7" id="KW-0175">Coiled coil</keyword>
<protein>
    <submittedName>
        <fullName evidence="10">Secretion protein HlyD family protein</fullName>
    </submittedName>
</protein>
<keyword evidence="3" id="KW-0813">Transport</keyword>
<dbReference type="InterPro" id="IPR058982">
    <property type="entry name" value="Beta-barrel_AprE"/>
</dbReference>
<name>B8IXA2_METNO</name>
<keyword evidence="11" id="KW-1185">Reference proteome</keyword>
<geneLocation type="plasmid" evidence="10 11">
    <name>pMNOD02</name>
</geneLocation>
<dbReference type="InterPro" id="IPR050739">
    <property type="entry name" value="MFP"/>
</dbReference>
<comment type="subcellular location">
    <subcellularLocation>
        <location evidence="1">Membrane</location>
        <topology evidence="1">Single-pass membrane protein</topology>
    </subcellularLocation>
</comment>
<evidence type="ECO:0000256" key="3">
    <source>
        <dbReference type="ARBA" id="ARBA00022448"/>
    </source>
</evidence>
<dbReference type="KEGG" id="mno:Mnod_8164"/>
<comment type="similarity">
    <text evidence="2">Belongs to the membrane fusion protein (MFP) (TC 8.A.1) family.</text>
</comment>
<dbReference type="Proteomes" id="UP000008207">
    <property type="component" value="Plasmid pMNOD02"/>
</dbReference>
<evidence type="ECO:0000256" key="2">
    <source>
        <dbReference type="ARBA" id="ARBA00009477"/>
    </source>
</evidence>
<feature type="domain" description="AprE-like beta-barrel" evidence="9">
    <location>
        <begin position="328"/>
        <end position="420"/>
    </location>
</feature>